<sequence>MKFIPSELRKPFVDCPLTCNIISANSWENILLFEDSDSLNNVWFSDECHIHLNGCINRQTTRFHGFGRLDVMAQKLLYSAHVAIWCAISANGYFVEDEEGSGLLPSPRTLQEFSNRTIPSGFERFCRARNIQMNRQWYQQDGATRHTTRESLAMLQENFPGRIISCGTDFTYPSHSPDLTPSDAYLWEMLKQSAFNCNDPLITVPALHEKIISFCRSL</sequence>
<comment type="caution">
    <text evidence="1">The sequence shown here is derived from an EMBL/GenBank/DDBJ whole genome shotgun (WGS) entry which is preliminary data.</text>
</comment>
<dbReference type="AlphaFoldDB" id="A0A8T0FWK7"/>
<evidence type="ECO:0008006" key="3">
    <source>
        <dbReference type="Google" id="ProtNLM"/>
    </source>
</evidence>
<dbReference type="GO" id="GO:0003676">
    <property type="term" value="F:nucleic acid binding"/>
    <property type="evidence" value="ECO:0007669"/>
    <property type="project" value="InterPro"/>
</dbReference>
<protein>
    <recommendedName>
        <fullName evidence="3">Transposable element Tc3 transposase</fullName>
    </recommendedName>
</protein>
<dbReference type="PANTHER" id="PTHR47326:SF1">
    <property type="entry name" value="HTH PSQ-TYPE DOMAIN-CONTAINING PROTEIN"/>
    <property type="match status" value="1"/>
</dbReference>
<gene>
    <name evidence="1" type="ORF">HNY73_004699</name>
</gene>
<accession>A0A8T0FWK7</accession>
<evidence type="ECO:0000313" key="2">
    <source>
        <dbReference type="Proteomes" id="UP000807504"/>
    </source>
</evidence>
<dbReference type="Gene3D" id="3.30.420.10">
    <property type="entry name" value="Ribonuclease H-like superfamily/Ribonuclease H"/>
    <property type="match status" value="1"/>
</dbReference>
<keyword evidence="2" id="KW-1185">Reference proteome</keyword>
<reference evidence="1" key="1">
    <citation type="journal article" date="2020" name="bioRxiv">
        <title>Chromosome-level reference genome of the European wasp spider Argiope bruennichi: a resource for studies on range expansion and evolutionary adaptation.</title>
        <authorList>
            <person name="Sheffer M.M."/>
            <person name="Hoppe A."/>
            <person name="Krehenwinkel H."/>
            <person name="Uhl G."/>
            <person name="Kuss A.W."/>
            <person name="Jensen L."/>
            <person name="Jensen C."/>
            <person name="Gillespie R.G."/>
            <person name="Hoff K.J."/>
            <person name="Prost S."/>
        </authorList>
    </citation>
    <scope>NUCLEOTIDE SEQUENCE</scope>
</reference>
<dbReference type="PANTHER" id="PTHR47326">
    <property type="entry name" value="TRANSPOSABLE ELEMENT TC3 TRANSPOSASE-LIKE PROTEIN"/>
    <property type="match status" value="1"/>
</dbReference>
<organism evidence="1 2">
    <name type="scientific">Argiope bruennichi</name>
    <name type="common">Wasp spider</name>
    <name type="synonym">Aranea bruennichi</name>
    <dbReference type="NCBI Taxonomy" id="94029"/>
    <lineage>
        <taxon>Eukaryota</taxon>
        <taxon>Metazoa</taxon>
        <taxon>Ecdysozoa</taxon>
        <taxon>Arthropoda</taxon>
        <taxon>Chelicerata</taxon>
        <taxon>Arachnida</taxon>
        <taxon>Araneae</taxon>
        <taxon>Araneomorphae</taxon>
        <taxon>Entelegynae</taxon>
        <taxon>Araneoidea</taxon>
        <taxon>Araneidae</taxon>
        <taxon>Argiope</taxon>
    </lineage>
</organism>
<reference evidence="1" key="2">
    <citation type="submission" date="2020-06" db="EMBL/GenBank/DDBJ databases">
        <authorList>
            <person name="Sheffer M."/>
        </authorList>
    </citation>
    <scope>NUCLEOTIDE SEQUENCE</scope>
</reference>
<proteinExistence type="predicted"/>
<name>A0A8T0FWK7_ARGBR</name>
<evidence type="ECO:0000313" key="1">
    <source>
        <dbReference type="EMBL" id="KAF8793183.1"/>
    </source>
</evidence>
<dbReference type="InterPro" id="IPR036397">
    <property type="entry name" value="RNaseH_sf"/>
</dbReference>
<dbReference type="Proteomes" id="UP000807504">
    <property type="component" value="Unassembled WGS sequence"/>
</dbReference>
<dbReference type="EMBL" id="JABXBU010000003">
    <property type="protein sequence ID" value="KAF8793183.1"/>
    <property type="molecule type" value="Genomic_DNA"/>
</dbReference>